<evidence type="ECO:0000313" key="3">
    <source>
        <dbReference type="EMBL" id="KAG2192783.1"/>
    </source>
</evidence>
<protein>
    <submittedName>
        <fullName evidence="3">Uncharacterized protein</fullName>
    </submittedName>
</protein>
<evidence type="ECO:0000256" key="1">
    <source>
        <dbReference type="SAM" id="MobiDB-lite"/>
    </source>
</evidence>
<proteinExistence type="predicted"/>
<dbReference type="Proteomes" id="UP000650833">
    <property type="component" value="Unassembled WGS sequence"/>
</dbReference>
<feature type="region of interest" description="Disordered" evidence="1">
    <location>
        <begin position="93"/>
        <end position="113"/>
    </location>
</feature>
<dbReference type="EMBL" id="JAEPRC010000696">
    <property type="protein sequence ID" value="KAG2192783.1"/>
    <property type="molecule type" value="Genomic_DNA"/>
</dbReference>
<comment type="caution">
    <text evidence="3">The sequence shown here is derived from an EMBL/GenBank/DDBJ whole genome shotgun (WGS) entry which is preliminary data.</text>
</comment>
<keyword evidence="2" id="KW-1133">Transmembrane helix</keyword>
<reference evidence="3" key="1">
    <citation type="submission" date="2020-12" db="EMBL/GenBank/DDBJ databases">
        <title>Metabolic potential, ecology and presence of endohyphal bacteria is reflected in genomic diversity of Mucoromycotina.</title>
        <authorList>
            <person name="Muszewska A."/>
            <person name="Okrasinska A."/>
            <person name="Steczkiewicz K."/>
            <person name="Drgas O."/>
            <person name="Orlowska M."/>
            <person name="Perlinska-Lenart U."/>
            <person name="Aleksandrzak-Piekarczyk T."/>
            <person name="Szatraj K."/>
            <person name="Zielenkiewicz U."/>
            <person name="Pilsyk S."/>
            <person name="Malc E."/>
            <person name="Mieczkowski P."/>
            <person name="Kruszewska J.S."/>
            <person name="Biernat P."/>
            <person name="Pawlowska J."/>
        </authorList>
    </citation>
    <scope>NUCLEOTIDE SEQUENCE</scope>
    <source>
        <strain evidence="3">CBS 226.32</strain>
    </source>
</reference>
<keyword evidence="4" id="KW-1185">Reference proteome</keyword>
<accession>A0A8H7QHX2</accession>
<sequence>MDSINRDDNQVSSYQNNSKINDHLKSTYISSNHTIDNNTSSKDWITCDDNNMIKESYNCESRPYMTVLLVISILILLFLRKSSIIKNYISSHKEKLSQENQPDEEEGLMQRVF</sequence>
<organism evidence="3 4">
    <name type="scientific">Mucor plumbeus</name>
    <dbReference type="NCBI Taxonomy" id="97098"/>
    <lineage>
        <taxon>Eukaryota</taxon>
        <taxon>Fungi</taxon>
        <taxon>Fungi incertae sedis</taxon>
        <taxon>Mucoromycota</taxon>
        <taxon>Mucoromycotina</taxon>
        <taxon>Mucoromycetes</taxon>
        <taxon>Mucorales</taxon>
        <taxon>Mucorineae</taxon>
        <taxon>Mucoraceae</taxon>
        <taxon>Mucor</taxon>
    </lineage>
</organism>
<evidence type="ECO:0000256" key="2">
    <source>
        <dbReference type="SAM" id="Phobius"/>
    </source>
</evidence>
<gene>
    <name evidence="3" type="ORF">INT46_003368</name>
</gene>
<feature type="transmembrane region" description="Helical" evidence="2">
    <location>
        <begin position="61"/>
        <end position="79"/>
    </location>
</feature>
<dbReference type="OrthoDB" id="2270706at2759"/>
<dbReference type="AlphaFoldDB" id="A0A8H7QHX2"/>
<keyword evidence="2" id="KW-0472">Membrane</keyword>
<name>A0A8H7QHX2_9FUNG</name>
<keyword evidence="2" id="KW-0812">Transmembrane</keyword>
<evidence type="ECO:0000313" key="4">
    <source>
        <dbReference type="Proteomes" id="UP000650833"/>
    </source>
</evidence>